<sequence>MHMSCQEMKQIFLMIKNIDRHVTQHFEKRTGISLTRYEILYKLFERGRLCQMKLQHELKIDQAAITRHLKILEEKGLVTRNRNEENNREVLVQITDAGNDILKDCYLDKKRFMDELFAEFTEEEMKQLQLLIKKLDRDAEKLT</sequence>
<evidence type="ECO:0000313" key="6">
    <source>
        <dbReference type="Proteomes" id="UP000682811"/>
    </source>
</evidence>
<dbReference type="InterPro" id="IPR036390">
    <property type="entry name" value="WH_DNA-bd_sf"/>
</dbReference>
<dbReference type="GO" id="GO:0003700">
    <property type="term" value="F:DNA-binding transcription factor activity"/>
    <property type="evidence" value="ECO:0007669"/>
    <property type="project" value="InterPro"/>
</dbReference>
<reference evidence="5 6" key="1">
    <citation type="submission" date="2021-03" db="EMBL/GenBank/DDBJ databases">
        <title>Antimicrobial resistance genes in bacteria isolated from Japanese honey, and their potential for conferring macrolide and lincosamide resistance in the American foulbrood pathogen Paenibacillus larvae.</title>
        <authorList>
            <person name="Okamoto M."/>
            <person name="Kumagai M."/>
            <person name="Kanamori H."/>
            <person name="Takamatsu D."/>
        </authorList>
    </citation>
    <scope>NUCLEOTIDE SEQUENCE [LARGE SCALE GENOMIC DNA]</scope>
    <source>
        <strain evidence="5 6">J34TS1</strain>
    </source>
</reference>
<organism evidence="5 6">
    <name type="scientific">Paenibacillus azoreducens</name>
    <dbReference type="NCBI Taxonomy" id="116718"/>
    <lineage>
        <taxon>Bacteria</taxon>
        <taxon>Bacillati</taxon>
        <taxon>Bacillota</taxon>
        <taxon>Bacilli</taxon>
        <taxon>Bacillales</taxon>
        <taxon>Paenibacillaceae</taxon>
        <taxon>Paenibacillus</taxon>
    </lineage>
</organism>
<evidence type="ECO:0000313" key="5">
    <source>
        <dbReference type="EMBL" id="GIO46267.1"/>
    </source>
</evidence>
<keyword evidence="1" id="KW-0805">Transcription regulation</keyword>
<dbReference type="SMART" id="SM00418">
    <property type="entry name" value="HTH_ARSR"/>
    <property type="match status" value="1"/>
</dbReference>
<protein>
    <submittedName>
        <fullName evidence="5">Transcriptional regulator</fullName>
    </submittedName>
</protein>
<dbReference type="InterPro" id="IPR011991">
    <property type="entry name" value="ArsR-like_HTH"/>
</dbReference>
<dbReference type="InterPro" id="IPR000835">
    <property type="entry name" value="HTH_MarR-typ"/>
</dbReference>
<evidence type="ECO:0000259" key="4">
    <source>
        <dbReference type="PROSITE" id="PS50995"/>
    </source>
</evidence>
<evidence type="ECO:0000256" key="2">
    <source>
        <dbReference type="ARBA" id="ARBA00023125"/>
    </source>
</evidence>
<keyword evidence="3" id="KW-0804">Transcription</keyword>
<dbReference type="SUPFAM" id="SSF46785">
    <property type="entry name" value="Winged helix' DNA-binding domain"/>
    <property type="match status" value="1"/>
</dbReference>
<gene>
    <name evidence="5" type="ORF">J34TS1_10320</name>
</gene>
<dbReference type="InterPro" id="IPR001845">
    <property type="entry name" value="HTH_ArsR_DNA-bd_dom"/>
</dbReference>
<name>A0A919YD28_9BACL</name>
<dbReference type="CDD" id="cd00090">
    <property type="entry name" value="HTH_ARSR"/>
    <property type="match status" value="1"/>
</dbReference>
<dbReference type="AlphaFoldDB" id="A0A919YD28"/>
<comment type="caution">
    <text evidence="5">The sequence shown here is derived from an EMBL/GenBank/DDBJ whole genome shotgun (WGS) entry which is preliminary data.</text>
</comment>
<proteinExistence type="predicted"/>
<dbReference type="Gene3D" id="1.10.10.10">
    <property type="entry name" value="Winged helix-like DNA-binding domain superfamily/Winged helix DNA-binding domain"/>
    <property type="match status" value="1"/>
</dbReference>
<evidence type="ECO:0000256" key="3">
    <source>
        <dbReference type="ARBA" id="ARBA00023163"/>
    </source>
</evidence>
<dbReference type="Pfam" id="PF01047">
    <property type="entry name" value="MarR"/>
    <property type="match status" value="1"/>
</dbReference>
<dbReference type="EMBL" id="BORT01000003">
    <property type="protein sequence ID" value="GIO46267.1"/>
    <property type="molecule type" value="Genomic_DNA"/>
</dbReference>
<dbReference type="SMART" id="SM00347">
    <property type="entry name" value="HTH_MARR"/>
    <property type="match status" value="1"/>
</dbReference>
<feature type="domain" description="HTH marR-type" evidence="4">
    <location>
        <begin position="1"/>
        <end position="137"/>
    </location>
</feature>
<dbReference type="InterPro" id="IPR036388">
    <property type="entry name" value="WH-like_DNA-bd_sf"/>
</dbReference>
<accession>A0A919YD28</accession>
<dbReference type="PRINTS" id="PR00598">
    <property type="entry name" value="HTHMARR"/>
</dbReference>
<keyword evidence="6" id="KW-1185">Reference proteome</keyword>
<dbReference type="Proteomes" id="UP000682811">
    <property type="component" value="Unassembled WGS sequence"/>
</dbReference>
<dbReference type="RefSeq" id="WP_212977310.1">
    <property type="nucleotide sequence ID" value="NZ_BORT01000003.1"/>
</dbReference>
<dbReference type="PANTHER" id="PTHR42756:SF1">
    <property type="entry name" value="TRANSCRIPTIONAL REPRESSOR OF EMRAB OPERON"/>
    <property type="match status" value="1"/>
</dbReference>
<dbReference type="GO" id="GO:0003677">
    <property type="term" value="F:DNA binding"/>
    <property type="evidence" value="ECO:0007669"/>
    <property type="project" value="UniProtKB-KW"/>
</dbReference>
<keyword evidence="2" id="KW-0238">DNA-binding</keyword>
<evidence type="ECO:0000256" key="1">
    <source>
        <dbReference type="ARBA" id="ARBA00023015"/>
    </source>
</evidence>
<dbReference type="PANTHER" id="PTHR42756">
    <property type="entry name" value="TRANSCRIPTIONAL REGULATOR, MARR"/>
    <property type="match status" value="1"/>
</dbReference>
<dbReference type="PROSITE" id="PS50995">
    <property type="entry name" value="HTH_MARR_2"/>
    <property type="match status" value="1"/>
</dbReference>